<evidence type="ECO:0000256" key="1">
    <source>
        <dbReference type="SAM" id="MobiDB-lite"/>
    </source>
</evidence>
<proteinExistence type="predicted"/>
<feature type="compositionally biased region" description="Basic and acidic residues" evidence="1">
    <location>
        <begin position="94"/>
        <end position="113"/>
    </location>
</feature>
<gene>
    <name evidence="2" type="ORF">DEO72_LG10g2639</name>
</gene>
<evidence type="ECO:0000313" key="2">
    <source>
        <dbReference type="EMBL" id="QCE11406.1"/>
    </source>
</evidence>
<dbReference type="EMBL" id="CP039354">
    <property type="protein sequence ID" value="QCE11406.1"/>
    <property type="molecule type" value="Genomic_DNA"/>
</dbReference>
<dbReference type="Proteomes" id="UP000501690">
    <property type="component" value="Linkage Group LG10"/>
</dbReference>
<keyword evidence="3" id="KW-1185">Reference proteome</keyword>
<name>A0A4D6NCF8_VIGUN</name>
<accession>A0A4D6NCF8</accession>
<sequence>MKVERAHWLMQDLRNVVVSLRCQKSSARVRFLISNKSAQAQFLVFCSIVQSISRAAVLRGPESKPRVTPFQWARTDNLAQASYLAQTRISSSHLGDEVSPERETLSPEREFSA</sequence>
<feature type="region of interest" description="Disordered" evidence="1">
    <location>
        <begin position="91"/>
        <end position="113"/>
    </location>
</feature>
<protein>
    <submittedName>
        <fullName evidence="2">Uncharacterized protein</fullName>
    </submittedName>
</protein>
<dbReference type="AlphaFoldDB" id="A0A4D6NCF8"/>
<organism evidence="2 3">
    <name type="scientific">Vigna unguiculata</name>
    <name type="common">Cowpea</name>
    <dbReference type="NCBI Taxonomy" id="3917"/>
    <lineage>
        <taxon>Eukaryota</taxon>
        <taxon>Viridiplantae</taxon>
        <taxon>Streptophyta</taxon>
        <taxon>Embryophyta</taxon>
        <taxon>Tracheophyta</taxon>
        <taxon>Spermatophyta</taxon>
        <taxon>Magnoliopsida</taxon>
        <taxon>eudicotyledons</taxon>
        <taxon>Gunneridae</taxon>
        <taxon>Pentapetalae</taxon>
        <taxon>rosids</taxon>
        <taxon>fabids</taxon>
        <taxon>Fabales</taxon>
        <taxon>Fabaceae</taxon>
        <taxon>Papilionoideae</taxon>
        <taxon>50 kb inversion clade</taxon>
        <taxon>NPAAA clade</taxon>
        <taxon>indigoferoid/millettioid clade</taxon>
        <taxon>Phaseoleae</taxon>
        <taxon>Vigna</taxon>
    </lineage>
</organism>
<evidence type="ECO:0000313" key="3">
    <source>
        <dbReference type="Proteomes" id="UP000501690"/>
    </source>
</evidence>
<reference evidence="2 3" key="1">
    <citation type="submission" date="2019-04" db="EMBL/GenBank/DDBJ databases">
        <title>An improved genome assembly and genetic linkage map for asparagus bean, Vigna unguiculata ssp. sesquipedialis.</title>
        <authorList>
            <person name="Xia Q."/>
            <person name="Zhang R."/>
            <person name="Dong Y."/>
        </authorList>
    </citation>
    <scope>NUCLEOTIDE SEQUENCE [LARGE SCALE GENOMIC DNA]</scope>
    <source>
        <tissue evidence="2">Leaf</tissue>
    </source>
</reference>